<dbReference type="CDD" id="cd01131">
    <property type="entry name" value="PilT"/>
    <property type="match status" value="1"/>
</dbReference>
<dbReference type="EMBL" id="CAMXCT020000001">
    <property type="protein sequence ID" value="CAL1125086.1"/>
    <property type="molecule type" value="Genomic_DNA"/>
</dbReference>
<feature type="compositionally biased region" description="Basic and acidic residues" evidence="3">
    <location>
        <begin position="168"/>
        <end position="178"/>
    </location>
</feature>
<feature type="domain" description="Bacterial type II secretion system protein E" evidence="5">
    <location>
        <begin position="1855"/>
        <end position="1869"/>
    </location>
</feature>
<feature type="domain" description="Bacterial type II secretion system protein E" evidence="5">
    <location>
        <begin position="1260"/>
        <end position="1274"/>
    </location>
</feature>
<dbReference type="PANTHER" id="PTHR30258:SF1">
    <property type="entry name" value="PROTEIN TRANSPORT PROTEIN HOFB HOMOLOG"/>
    <property type="match status" value="1"/>
</dbReference>
<dbReference type="Gene3D" id="3.40.50.300">
    <property type="entry name" value="P-loop containing nucleotide triphosphate hydrolases"/>
    <property type="match status" value="3"/>
</dbReference>
<sequence length="2039" mass="224073">MNARLSLIVFLAGLVLHATVGSNHRALAGEKPGESTNVEDGSSACSDCQRPSITVQDQSRRLLSPGFRLVVIPASETGKRKPELHLEEDQVFEGRSLFRSNEPPLLLKTAAYGLSQAVKLADHKIGESQHPLLIDAGISRQVSLETPQEKLAACKYCSHQHTLRLKDKLTHSSSKEPAEPSSTSEGAPVGAPKESKTVKELVDLMESLGPGVLENSVFNVSEIDSEPSLRQALVQNLSELESLNTTEVIQTEGVHDEVSSDSAVINPWYDSESSAVPVFEAETDSETARTINLRIDALRESAEQLDLVANQLERKDLYYQSDQLRELATQLRSDARNARIALMSQPASEDDLPEVESSEEPLDLGPVTQGRQIPGGWQLQQLLQAARSARGHDLLKLWPPLRYRRGVSGGMSVPVGVLFATAAVGSLVLGRISDLYPEQTYQGLRPFARAGGRSMASEKMATEKYVEILIRQGVISKDQFEEAEQLARASNVSVGESLIRLGYASGDEVMRAVAQEHGLDFVNLDEVVVPPAVIELVPESVVRENAILPLSDEGDALKVVVSDPLDLDTLDKLRFILNRKIDIALAPRESIQASINRHYGQTEGESADSMLQEFTDTAIDFTETEEDSASEDDVVDETSAPIVRLVQLIITEAVQLRASDIHVEPFEDRVRVRYRVDGVLVERDSPPRRLLGALLSRVKIMAKMDIAERRRPQDGRIKVTAGSKELDLRVSVLPTNHGQSIVMRLLDKDSIRVGVRQLGMADEDYRTFKNLIRRPNGIILVTGPTGSGKTTTLYAGLNELNRPDRKIITAEDPVEYYLPGINQVEVKHSIGLDFARIIRAMLRQAPNVILVGEMRDQETAEMGIQASLTGHLVFSTLHTNDAPGAITRMVDMGVPAYLVASSVIAVLAQRLVRVVCTKCKQPYTPSDSQLEAAGISPDMASKANFMRGKGCGNCGRSGYRGRQGIFELMLLSAKIRELTFKGASTQEIRKVALSQGMHTLYDDGVAKAMKGVTTLDEVFRVAKLIYLSLEIELRIIRVLELGIGLNSRQTASEMSGASEQKATEVLVDPLAWGASCDRVRGASDLHIAVGQPPVIRLHGHLRKLDTKSLEPEDTVALMKSITPERCQQELQEVGGTDFGFAFGDAARFRVAVFKQRGNVGMVLRQIPNNFMSMDQLGLPWPCKDLCMRPRGLFLVTGPTGSGKSTTLASMINYINTTIDHHIITIEDPIEFYHYHKKSTVNQREIGVDVPSFPEAIRRALRMDPDVILVGEMRDLETIEAAITAAETGHIVFGTLHTTGAEGTVNRIIDVFPSSQQDQIRVQLSTSIIGVLSQALLPKVGGGRVAAHEMLVVNPAIANLIRENKTFRITSSIQTGGKYGMQLLDDALYQLWRNGTCVKDDVMMKSNKPDELAARIARAESGMGEEEEVVLEIVNGLPTQTAARVRVASRRSRAGPRPEPFKHLRRQNMAIRRLGQILVDLGFITDDQLEMLLEEQQNRPGELIGKVAESMSMITDDQLAQALAEQMNMRTISLADTTIQQDVLGYVTEPMAMLYRIIPVAFKDGVLTIAMCDPQKLQILDELRNFLGYDIRAVVATETDVLAALDRYYSASGESVETLVSDMEDDADLQKVAESISDDGPIDLTSVEALADSAPVRKLLNMVLLLAIKDHASDLHFEPFEDEFKIRIKADGVLYEMVPPPRHLAFAITTRIKVMANLDIAERRLPQDGRIELTVGGHPVDLRVSVLPTMFGESVVMRVLDRSVVSLDLNKVGMNADTLKAFREVIKKPNGIILVTGPTGSGKTTTLYSALSELNEITEKLITTEDPIEYDIDGIVQVPIDSSIGNTFASCLRAILRQDPDKILVGEIRDTETAEIAVQASLTGHTVFSTLHTNDAPATVTRLMDMGVAPFLITATVEAILAQRLVRRICMQCREETRPGAETLADMGLTAEDVADKKFYRGAGCEACNNTGFKGRVGLFELLVMNDDLRDMVVQHRSTEEIRDAARHFGMVTLRDAGMDAVYEGTTTLEEIVRETVLEA</sequence>
<comment type="caution">
    <text evidence="6">The sequence shown here is derived from an EMBL/GenBank/DDBJ whole genome shotgun (WGS) entry which is preliminary data.</text>
</comment>
<dbReference type="FunFam" id="3.40.50.300:FF:000398">
    <property type="entry name" value="Type IV pilus assembly ATPase PilB"/>
    <property type="match status" value="2"/>
</dbReference>
<evidence type="ECO:0000313" key="8">
    <source>
        <dbReference type="EMBL" id="CAL4759023.1"/>
    </source>
</evidence>
<gene>
    <name evidence="6" type="ORF">C1SCF055_LOCUS301</name>
</gene>
<name>A0A9P1BHS5_9DINO</name>
<feature type="compositionally biased region" description="Acidic residues" evidence="3">
    <location>
        <begin position="348"/>
        <end position="362"/>
    </location>
</feature>
<dbReference type="InterPro" id="IPR027417">
    <property type="entry name" value="P-loop_NTPase"/>
</dbReference>
<protein>
    <submittedName>
        <fullName evidence="8">Type II secretion system protein E (T2SS protein E) (General secretion pathway protein E) (Type II traffi c warden ATPase)</fullName>
    </submittedName>
</protein>
<dbReference type="SUPFAM" id="SSF160246">
    <property type="entry name" value="EspE N-terminal domain-like"/>
    <property type="match status" value="2"/>
</dbReference>
<feature type="signal peptide" evidence="4">
    <location>
        <begin position="1"/>
        <end position="21"/>
    </location>
</feature>
<dbReference type="InterPro" id="IPR001482">
    <property type="entry name" value="T2SS/T4SS_dom"/>
</dbReference>
<dbReference type="InterPro" id="IPR006321">
    <property type="entry name" value="PilT/PilU"/>
</dbReference>
<dbReference type="InterPro" id="IPR007831">
    <property type="entry name" value="T2SS_GspE_N"/>
</dbReference>
<reference evidence="6" key="1">
    <citation type="submission" date="2022-10" db="EMBL/GenBank/DDBJ databases">
        <authorList>
            <person name="Chen Y."/>
            <person name="Dougan E. K."/>
            <person name="Chan C."/>
            <person name="Rhodes N."/>
            <person name="Thang M."/>
        </authorList>
    </citation>
    <scope>NUCLEOTIDE SEQUENCE</scope>
</reference>
<keyword evidence="2" id="KW-0067">ATP-binding</keyword>
<dbReference type="Pfam" id="PF05157">
    <property type="entry name" value="MshEN"/>
    <property type="match status" value="2"/>
</dbReference>
<dbReference type="GO" id="GO:0005524">
    <property type="term" value="F:ATP binding"/>
    <property type="evidence" value="ECO:0007669"/>
    <property type="project" value="UniProtKB-KW"/>
</dbReference>
<dbReference type="PANTHER" id="PTHR30258">
    <property type="entry name" value="TYPE II SECRETION SYSTEM PROTEIN GSPE-RELATED"/>
    <property type="match status" value="1"/>
</dbReference>
<proteinExistence type="predicted"/>
<dbReference type="SMART" id="SM00382">
    <property type="entry name" value="AAA"/>
    <property type="match status" value="3"/>
</dbReference>
<dbReference type="OrthoDB" id="439827at2759"/>
<dbReference type="PROSITE" id="PS00662">
    <property type="entry name" value="T2SP_E"/>
    <property type="match status" value="2"/>
</dbReference>
<dbReference type="NCBIfam" id="TIGR01420">
    <property type="entry name" value="pilT_fam"/>
    <property type="match status" value="1"/>
</dbReference>
<feature type="region of interest" description="Disordered" evidence="3">
    <location>
        <begin position="344"/>
        <end position="364"/>
    </location>
</feature>
<dbReference type="GO" id="GO:0005886">
    <property type="term" value="C:plasma membrane"/>
    <property type="evidence" value="ECO:0007669"/>
    <property type="project" value="TreeGrafter"/>
</dbReference>
<evidence type="ECO:0000256" key="3">
    <source>
        <dbReference type="SAM" id="MobiDB-lite"/>
    </source>
</evidence>
<dbReference type="Gene3D" id="3.30.450.90">
    <property type="match status" value="3"/>
</dbReference>
<feature type="region of interest" description="Disordered" evidence="3">
    <location>
        <begin position="27"/>
        <end position="49"/>
    </location>
</feature>
<dbReference type="InterPro" id="IPR037257">
    <property type="entry name" value="T2SS_E_N_sf"/>
</dbReference>
<organism evidence="6">
    <name type="scientific">Cladocopium goreaui</name>
    <dbReference type="NCBI Taxonomy" id="2562237"/>
    <lineage>
        <taxon>Eukaryota</taxon>
        <taxon>Sar</taxon>
        <taxon>Alveolata</taxon>
        <taxon>Dinophyceae</taxon>
        <taxon>Suessiales</taxon>
        <taxon>Symbiodiniaceae</taxon>
        <taxon>Cladocopium</taxon>
    </lineage>
</organism>
<feature type="chain" id="PRO_5043269455" evidence="4">
    <location>
        <begin position="22"/>
        <end position="2039"/>
    </location>
</feature>
<evidence type="ECO:0000313" key="7">
    <source>
        <dbReference type="EMBL" id="CAL1125086.1"/>
    </source>
</evidence>
<dbReference type="FunFam" id="3.30.450.90:FF:000001">
    <property type="entry name" value="Type II secretion system ATPase GspE"/>
    <property type="match status" value="2"/>
</dbReference>
<keyword evidence="1" id="KW-0547">Nucleotide-binding</keyword>
<keyword evidence="4" id="KW-0732">Signal</keyword>
<evidence type="ECO:0000256" key="1">
    <source>
        <dbReference type="ARBA" id="ARBA00022741"/>
    </source>
</evidence>
<keyword evidence="9" id="KW-1185">Reference proteome</keyword>
<reference evidence="7" key="2">
    <citation type="submission" date="2024-04" db="EMBL/GenBank/DDBJ databases">
        <authorList>
            <person name="Chen Y."/>
            <person name="Shah S."/>
            <person name="Dougan E. K."/>
            <person name="Thang M."/>
            <person name="Chan C."/>
        </authorList>
    </citation>
    <scope>NUCLEOTIDE SEQUENCE [LARGE SCALE GENOMIC DNA]</scope>
</reference>
<dbReference type="CDD" id="cd01129">
    <property type="entry name" value="PulE-GspE-like"/>
    <property type="match status" value="2"/>
</dbReference>
<evidence type="ECO:0000313" key="6">
    <source>
        <dbReference type="EMBL" id="CAI3971711.1"/>
    </source>
</evidence>
<evidence type="ECO:0000313" key="9">
    <source>
        <dbReference type="Proteomes" id="UP001152797"/>
    </source>
</evidence>
<accession>A0A9P1BHS5</accession>
<dbReference type="Gene3D" id="3.30.300.160">
    <property type="entry name" value="Type II secretion system, protein E, N-terminal domain"/>
    <property type="match status" value="2"/>
</dbReference>
<dbReference type="GO" id="GO:0016887">
    <property type="term" value="F:ATP hydrolysis activity"/>
    <property type="evidence" value="ECO:0007669"/>
    <property type="project" value="TreeGrafter"/>
</dbReference>
<dbReference type="SUPFAM" id="SSF52540">
    <property type="entry name" value="P-loop containing nucleoside triphosphate hydrolases"/>
    <property type="match status" value="3"/>
</dbReference>
<evidence type="ECO:0000256" key="4">
    <source>
        <dbReference type="SAM" id="SignalP"/>
    </source>
</evidence>
<evidence type="ECO:0000259" key="5">
    <source>
        <dbReference type="PROSITE" id="PS00662"/>
    </source>
</evidence>
<dbReference type="Proteomes" id="UP001152797">
    <property type="component" value="Unassembled WGS sequence"/>
</dbReference>
<dbReference type="EMBL" id="CAMXCT030000001">
    <property type="protein sequence ID" value="CAL4759023.1"/>
    <property type="molecule type" value="Genomic_DNA"/>
</dbReference>
<dbReference type="InterPro" id="IPR003593">
    <property type="entry name" value="AAA+_ATPase"/>
</dbReference>
<dbReference type="Pfam" id="PF00437">
    <property type="entry name" value="T2SSE"/>
    <property type="match status" value="3"/>
</dbReference>
<evidence type="ECO:0000256" key="2">
    <source>
        <dbReference type="ARBA" id="ARBA00022840"/>
    </source>
</evidence>
<feature type="region of interest" description="Disordered" evidence="3">
    <location>
        <begin position="168"/>
        <end position="194"/>
    </location>
</feature>
<dbReference type="EMBL" id="CAMXCT010000001">
    <property type="protein sequence ID" value="CAI3971711.1"/>
    <property type="molecule type" value="Genomic_DNA"/>
</dbReference>
<feature type="compositionally biased region" description="Polar residues" evidence="3">
    <location>
        <begin position="34"/>
        <end position="49"/>
    </location>
</feature>
<dbReference type="FunFam" id="3.30.300.160:FF:000002">
    <property type="entry name" value="Type II secretion system protein E"/>
    <property type="match status" value="2"/>
</dbReference>